<keyword evidence="2" id="KW-1185">Reference proteome</keyword>
<dbReference type="InterPro" id="IPR011231">
    <property type="entry name" value="Phage_VT1-Sakai_H0018"/>
</dbReference>
<comment type="caution">
    <text evidence="1">The sequence shown here is derived from an EMBL/GenBank/DDBJ whole genome shotgun (WGS) entry which is preliminary data.</text>
</comment>
<dbReference type="PIRSF" id="PIRSF030771">
    <property type="entry name" value="UCP030771"/>
    <property type="match status" value="1"/>
</dbReference>
<evidence type="ECO:0000313" key="2">
    <source>
        <dbReference type="Proteomes" id="UP000765845"/>
    </source>
</evidence>
<accession>A0ABX1GE19</accession>
<sequence>MKNYVQKGEAITVTAPAALVSGQGVLVGEGLFGVAVNAAESGSEVTIITEGVFELPADATVAAGDVVEWNTGEALPIAAGVRIGVALTASTNGLAQVKIG</sequence>
<dbReference type="Proteomes" id="UP000765845">
    <property type="component" value="Unassembled WGS sequence"/>
</dbReference>
<proteinExistence type="predicted"/>
<dbReference type="RefSeq" id="WP_168449928.1">
    <property type="nucleotide sequence ID" value="NZ_JAAWWK010000002.1"/>
</dbReference>
<dbReference type="EMBL" id="JAAWWK010000002">
    <property type="protein sequence ID" value="NKI17432.1"/>
    <property type="molecule type" value="Genomic_DNA"/>
</dbReference>
<dbReference type="Pfam" id="PF09956">
    <property type="entry name" value="Phage_cement_2"/>
    <property type="match status" value="1"/>
</dbReference>
<gene>
    <name evidence="1" type="ORF">HCU74_08380</name>
</gene>
<organism evidence="1 2">
    <name type="scientific">Spongiibacter thalassae</name>
    <dbReference type="NCBI Taxonomy" id="2721624"/>
    <lineage>
        <taxon>Bacteria</taxon>
        <taxon>Pseudomonadati</taxon>
        <taxon>Pseudomonadota</taxon>
        <taxon>Gammaproteobacteria</taxon>
        <taxon>Cellvibrionales</taxon>
        <taxon>Spongiibacteraceae</taxon>
        <taxon>Spongiibacter</taxon>
    </lineage>
</organism>
<name>A0ABX1GE19_9GAMM</name>
<evidence type="ECO:0000313" key="1">
    <source>
        <dbReference type="EMBL" id="NKI17432.1"/>
    </source>
</evidence>
<protein>
    <submittedName>
        <fullName evidence="1">DUF2190 family protein</fullName>
    </submittedName>
</protein>
<reference evidence="1 2" key="1">
    <citation type="submission" date="2020-04" db="EMBL/GenBank/DDBJ databases">
        <authorList>
            <person name="Yoon J."/>
        </authorList>
    </citation>
    <scope>NUCLEOTIDE SEQUENCE [LARGE SCALE GENOMIC DNA]</scope>
    <source>
        <strain evidence="1 2">KMU-166</strain>
    </source>
</reference>